<feature type="transmembrane region" description="Helical" evidence="6">
    <location>
        <begin position="84"/>
        <end position="106"/>
    </location>
</feature>
<keyword evidence="2" id="KW-1003">Cell membrane</keyword>
<evidence type="ECO:0000256" key="3">
    <source>
        <dbReference type="ARBA" id="ARBA00022692"/>
    </source>
</evidence>
<dbReference type="EMBL" id="JACNLK010000071">
    <property type="protein sequence ID" value="MBC8209033.1"/>
    <property type="molecule type" value="Genomic_DNA"/>
</dbReference>
<feature type="transmembrane region" description="Helical" evidence="6">
    <location>
        <begin position="284"/>
        <end position="309"/>
    </location>
</feature>
<keyword evidence="4 6" id="KW-1133">Transmembrane helix</keyword>
<evidence type="ECO:0000256" key="4">
    <source>
        <dbReference type="ARBA" id="ARBA00022989"/>
    </source>
</evidence>
<sequence length="584" mass="64663">MNFDIWQLLAGLGVFLYGMFLLEDAVKNLSGRAFRRLIRHYTNGRLRAIGSGALVTAILQSSSAVSLMVLAFVGAGVMTMGNGIGVMLGSNVGTTFTAWIVATLGFKVQIETFALPLVGVGGVSLVIFASSPRIFQFARLLVGFGFLFLGLDYMKTSVEGLAAGLDLAQFPDYGMLAYLVIGLGLTALMQSSSASIAIALTALNSGLISFEIGTAMVIGANLGTTVTVMLGSLGGIQAKKRVAWSHLVFNMATGLIALLFLPVLVALVGMVVDIEANSVMGLALFHTLFNCLGVLVFFPFIGLLADWLIRFVPDQRVLLTAFLNNATHEIPDAATAALRNEVHHLLQESQLYNLRLLRIDESLVFNSALPFEHGGQRRQTIGRLYDNIKLLHAEIFAFFARLQSQELDEGEVREIGRIVYSSRNIMNSLKNFKGVRKDMDEFDASENSFITTQYQGFRKRLVDLYLGLNRIMDLDNYEEQYRQLLRTFVHIETDDRNFVQATMNAVTQKEIKEMEIASLLLVNRLFSQACRMQVFSIKDLFLDQDHITAFDRALDMKEIIDEERGVAQRSVDDLVEVEKEGRSV</sequence>
<feature type="transmembrane region" description="Helical" evidence="6">
    <location>
        <begin position="6"/>
        <end position="26"/>
    </location>
</feature>
<organism evidence="7 8">
    <name type="scientific">Candidatus Desulfatifera sulfidica</name>
    <dbReference type="NCBI Taxonomy" id="2841691"/>
    <lineage>
        <taxon>Bacteria</taxon>
        <taxon>Pseudomonadati</taxon>
        <taxon>Thermodesulfobacteriota</taxon>
        <taxon>Desulfobulbia</taxon>
        <taxon>Desulfobulbales</taxon>
        <taxon>Desulfobulbaceae</taxon>
        <taxon>Candidatus Desulfatifera</taxon>
    </lineage>
</organism>
<evidence type="ECO:0000256" key="5">
    <source>
        <dbReference type="ARBA" id="ARBA00023136"/>
    </source>
</evidence>
<feature type="transmembrane region" description="Helical" evidence="6">
    <location>
        <begin position="137"/>
        <end position="154"/>
    </location>
</feature>
<name>A0A8J6TAM1_9BACT</name>
<dbReference type="GO" id="GO:0005886">
    <property type="term" value="C:plasma membrane"/>
    <property type="evidence" value="ECO:0007669"/>
    <property type="project" value="UniProtKB-SubCell"/>
</dbReference>
<evidence type="ECO:0000256" key="1">
    <source>
        <dbReference type="ARBA" id="ARBA00004651"/>
    </source>
</evidence>
<dbReference type="Proteomes" id="UP000599024">
    <property type="component" value="Unassembled WGS sequence"/>
</dbReference>
<proteinExistence type="predicted"/>
<dbReference type="GO" id="GO:0044341">
    <property type="term" value="P:sodium-dependent phosphate transport"/>
    <property type="evidence" value="ECO:0007669"/>
    <property type="project" value="InterPro"/>
</dbReference>
<feature type="transmembrane region" description="Helical" evidence="6">
    <location>
        <begin position="248"/>
        <end position="272"/>
    </location>
</feature>
<reference evidence="7 8" key="1">
    <citation type="submission" date="2020-08" db="EMBL/GenBank/DDBJ databases">
        <title>Bridging the membrane lipid divide: bacteria of the FCB group superphylum have the potential to synthesize archaeal ether lipids.</title>
        <authorList>
            <person name="Villanueva L."/>
            <person name="Von Meijenfeldt F.A.B."/>
            <person name="Westbye A.B."/>
            <person name="Yadav S."/>
            <person name="Hopmans E.C."/>
            <person name="Dutilh B.E."/>
            <person name="Sinninghe Damste J.S."/>
        </authorList>
    </citation>
    <scope>NUCLEOTIDE SEQUENCE [LARGE SCALE GENOMIC DNA]</scope>
    <source>
        <strain evidence="7">NIOZ-UU81</strain>
    </source>
</reference>
<feature type="transmembrane region" description="Helical" evidence="6">
    <location>
        <begin position="175"/>
        <end position="200"/>
    </location>
</feature>
<evidence type="ECO:0000313" key="7">
    <source>
        <dbReference type="EMBL" id="MBC8209033.1"/>
    </source>
</evidence>
<evidence type="ECO:0000313" key="8">
    <source>
        <dbReference type="Proteomes" id="UP000599024"/>
    </source>
</evidence>
<feature type="transmembrane region" description="Helical" evidence="6">
    <location>
        <begin position="46"/>
        <end position="72"/>
    </location>
</feature>
<dbReference type="PANTHER" id="PTHR10010:SF46">
    <property type="entry name" value="SODIUM-DEPENDENT PHOSPHATE TRANSPORT PROTEIN 2B"/>
    <property type="match status" value="1"/>
</dbReference>
<keyword evidence="5 6" id="KW-0472">Membrane</keyword>
<accession>A0A8J6TAM1</accession>
<gene>
    <name evidence="7" type="ORF">H8E79_07690</name>
</gene>
<protein>
    <submittedName>
        <fullName evidence="7">Na/Pi cotransporter family protein</fullName>
    </submittedName>
</protein>
<dbReference type="InterPro" id="IPR003841">
    <property type="entry name" value="Na/Pi_transpt"/>
</dbReference>
<feature type="transmembrane region" description="Helical" evidence="6">
    <location>
        <begin position="113"/>
        <end position="131"/>
    </location>
</feature>
<dbReference type="GO" id="GO:0005436">
    <property type="term" value="F:sodium:phosphate symporter activity"/>
    <property type="evidence" value="ECO:0007669"/>
    <property type="project" value="InterPro"/>
</dbReference>
<comment type="caution">
    <text evidence="7">The sequence shown here is derived from an EMBL/GenBank/DDBJ whole genome shotgun (WGS) entry which is preliminary data.</text>
</comment>
<feature type="transmembrane region" description="Helical" evidence="6">
    <location>
        <begin position="212"/>
        <end position="236"/>
    </location>
</feature>
<dbReference type="NCBIfam" id="NF037997">
    <property type="entry name" value="Na_Pi_symport"/>
    <property type="match status" value="1"/>
</dbReference>
<evidence type="ECO:0000256" key="6">
    <source>
        <dbReference type="SAM" id="Phobius"/>
    </source>
</evidence>
<comment type="subcellular location">
    <subcellularLocation>
        <location evidence="1">Cell membrane</location>
        <topology evidence="1">Multi-pass membrane protein</topology>
    </subcellularLocation>
</comment>
<keyword evidence="3 6" id="KW-0812">Transmembrane</keyword>
<evidence type="ECO:0000256" key="2">
    <source>
        <dbReference type="ARBA" id="ARBA00022475"/>
    </source>
</evidence>
<dbReference type="PANTHER" id="PTHR10010">
    <property type="entry name" value="SOLUTE CARRIER FAMILY 34 SODIUM PHOSPHATE , MEMBER 2-RELATED"/>
    <property type="match status" value="1"/>
</dbReference>
<dbReference type="AlphaFoldDB" id="A0A8J6TAM1"/>
<dbReference type="Pfam" id="PF02690">
    <property type="entry name" value="Na_Pi_cotrans"/>
    <property type="match status" value="2"/>
</dbReference>